<dbReference type="Pfam" id="PF25872">
    <property type="entry name" value="HTH_77"/>
    <property type="match status" value="1"/>
</dbReference>
<protein>
    <recommendedName>
        <fullName evidence="2">Guanylate cyclase domain-containing protein</fullName>
    </recommendedName>
</protein>
<dbReference type="PANTHER" id="PTHR47691:SF3">
    <property type="entry name" value="HTH-TYPE TRANSCRIPTIONAL REGULATOR RV0890C-RELATED"/>
    <property type="match status" value="1"/>
</dbReference>
<dbReference type="InterPro" id="IPR058852">
    <property type="entry name" value="HTH_77"/>
</dbReference>
<dbReference type="Proteomes" id="UP000662200">
    <property type="component" value="Unassembled WGS sequence"/>
</dbReference>
<gene>
    <name evidence="3" type="ORF">GCM10010124_23660</name>
</gene>
<feature type="compositionally biased region" description="Pro residues" evidence="1">
    <location>
        <begin position="885"/>
        <end position="896"/>
    </location>
</feature>
<feature type="domain" description="Guanylate cyclase" evidence="2">
    <location>
        <begin position="1"/>
        <end position="161"/>
    </location>
</feature>
<dbReference type="InterPro" id="IPR029787">
    <property type="entry name" value="Nucleotide_cyclase"/>
</dbReference>
<dbReference type="EMBL" id="BMQC01000007">
    <property type="protein sequence ID" value="GGK30167.1"/>
    <property type="molecule type" value="Genomic_DNA"/>
</dbReference>
<dbReference type="PANTHER" id="PTHR47691">
    <property type="entry name" value="REGULATOR-RELATED"/>
    <property type="match status" value="1"/>
</dbReference>
<dbReference type="SUPFAM" id="SSF55073">
    <property type="entry name" value="Nucleotide cyclase"/>
    <property type="match status" value="1"/>
</dbReference>
<dbReference type="Gene3D" id="3.30.70.1230">
    <property type="entry name" value="Nucleotide cyclase"/>
    <property type="match status" value="1"/>
</dbReference>
<keyword evidence="4" id="KW-1185">Reference proteome</keyword>
<evidence type="ECO:0000313" key="3">
    <source>
        <dbReference type="EMBL" id="GGK30167.1"/>
    </source>
</evidence>
<accession>A0A8J3BR12</accession>
<dbReference type="GO" id="GO:0004016">
    <property type="term" value="F:adenylate cyclase activity"/>
    <property type="evidence" value="ECO:0007669"/>
    <property type="project" value="UniProtKB-ARBA"/>
</dbReference>
<dbReference type="SMART" id="SM00044">
    <property type="entry name" value="CYCc"/>
    <property type="match status" value="1"/>
</dbReference>
<evidence type="ECO:0000259" key="2">
    <source>
        <dbReference type="SMART" id="SM00044"/>
    </source>
</evidence>
<dbReference type="InterPro" id="IPR027417">
    <property type="entry name" value="P-loop_NTPase"/>
</dbReference>
<reference evidence="3" key="1">
    <citation type="journal article" date="2014" name="Int. J. Syst. Evol. Microbiol.">
        <title>Complete genome sequence of Corynebacterium casei LMG S-19264T (=DSM 44701T), isolated from a smear-ripened cheese.</title>
        <authorList>
            <consortium name="US DOE Joint Genome Institute (JGI-PGF)"/>
            <person name="Walter F."/>
            <person name="Albersmeier A."/>
            <person name="Kalinowski J."/>
            <person name="Ruckert C."/>
        </authorList>
    </citation>
    <scope>NUCLEOTIDE SEQUENCE</scope>
    <source>
        <strain evidence="3">JCM 3091</strain>
    </source>
</reference>
<sequence length="896" mass="93881">MPAQGQGVLPGGPAVPSGQVTFVFTDIEGSTRLAHLLGNRYQALLVAHRRLLRAHLTRHGVELFTEGDSLFLAFTDARAAVAGCLAAQRALAAAAWPPGARPRVRMGLHTGYAEPTAGEYASPEVHRAARVASAAHGGQILCSAATVREAGGLPPTVDVRDLGLHRLRGFDGRTRLLQLSGDGVAHEFPRPRTSGVVRHNLPAAVTPFVGRERDRVELRDLLGAHRLVTVVGAPGVGKTRLAVRVAQAQTERFADGVWYVDLAALGPARVADAVAAGLGVRWDADMGPPAAAVELAGAHDVLLVLDNSEVAPTETAQVAQRILAGCGGVRLLVVGRRPLGVPGECVWRAAPLKCDPGPGGEVSEAAALLLRRAEAARGGQPVAPADLPVLQEVAARLEGLPLALELAAARLRCVPVPDLPAELPTLLAAAPGEAGARSAAADRAASLAASVEWSYQLLAPRAARLLRTLSVFAGPVTAAAIRWVVQDDPSADLAALVDASLVETLPDAGGVRYRLLGPVRAYAGRRLAALGEVALARGRHARWVARELARLHVAADGRPATWALSEIDPLRAEVEDALAWTVTAGDPWQGLHLVRALGSWWIERGATAAARAWLGRLYGRLGGPDRLTGAVPASRAPLVTELFLLHSRFAAASADLPVQAVFAARARRVAAVVDDPALSLRVDARAPLDGSEEGLRALLARAAALRLSGHVLAAVSALARLLWRRGAWGELTALLHEARPVEASRPACRGRRSVDAWLGFVALARDEPAVAHRHLTAALRGQVAFGYDLAACDTVAGLAACRAAAGDVLTAARLFGAADANRTARHARADELALFFAQREEGVRAGGDAAFDAAYAHGATWSLGEAADVALALPRPEVPDTPRYRPSPDPAMLPHR</sequence>
<name>A0A8J3BR12_9ACTN</name>
<comment type="caution">
    <text evidence="3">The sequence shown here is derived from an EMBL/GenBank/DDBJ whole genome shotgun (WGS) entry which is preliminary data.</text>
</comment>
<dbReference type="GO" id="GO:0035556">
    <property type="term" value="P:intracellular signal transduction"/>
    <property type="evidence" value="ECO:0007669"/>
    <property type="project" value="InterPro"/>
</dbReference>
<evidence type="ECO:0000313" key="4">
    <source>
        <dbReference type="Proteomes" id="UP000662200"/>
    </source>
</evidence>
<dbReference type="CDD" id="cd07302">
    <property type="entry name" value="CHD"/>
    <property type="match status" value="1"/>
</dbReference>
<dbReference type="AlphaFoldDB" id="A0A8J3BR12"/>
<proteinExistence type="predicted"/>
<reference evidence="3" key="2">
    <citation type="submission" date="2020-09" db="EMBL/GenBank/DDBJ databases">
        <authorList>
            <person name="Sun Q."/>
            <person name="Ohkuma M."/>
        </authorList>
    </citation>
    <scope>NUCLEOTIDE SEQUENCE</scope>
    <source>
        <strain evidence="3">JCM 3091</strain>
    </source>
</reference>
<dbReference type="Gene3D" id="3.40.50.300">
    <property type="entry name" value="P-loop containing nucleotide triphosphate hydrolases"/>
    <property type="match status" value="1"/>
</dbReference>
<organism evidence="3 4">
    <name type="scientific">Pilimelia terevasa</name>
    <dbReference type="NCBI Taxonomy" id="53372"/>
    <lineage>
        <taxon>Bacteria</taxon>
        <taxon>Bacillati</taxon>
        <taxon>Actinomycetota</taxon>
        <taxon>Actinomycetes</taxon>
        <taxon>Micromonosporales</taxon>
        <taxon>Micromonosporaceae</taxon>
        <taxon>Pilimelia</taxon>
    </lineage>
</organism>
<feature type="region of interest" description="Disordered" evidence="1">
    <location>
        <begin position="876"/>
        <end position="896"/>
    </location>
</feature>
<evidence type="ECO:0000256" key="1">
    <source>
        <dbReference type="SAM" id="MobiDB-lite"/>
    </source>
</evidence>
<dbReference type="InterPro" id="IPR001054">
    <property type="entry name" value="A/G_cyclase"/>
</dbReference>
<dbReference type="GO" id="GO:0009190">
    <property type="term" value="P:cyclic nucleotide biosynthetic process"/>
    <property type="evidence" value="ECO:0007669"/>
    <property type="project" value="InterPro"/>
</dbReference>
<dbReference type="SUPFAM" id="SSF52540">
    <property type="entry name" value="P-loop containing nucleoside triphosphate hydrolases"/>
    <property type="match status" value="1"/>
</dbReference>